<dbReference type="HOGENOM" id="CLU_1253808_0_0_11"/>
<evidence type="ECO:0000256" key="1">
    <source>
        <dbReference type="SAM" id="Phobius"/>
    </source>
</evidence>
<dbReference type="EMBL" id="CP011005">
    <property type="protein sequence ID" value="AJT41840.1"/>
    <property type="molecule type" value="Genomic_DNA"/>
</dbReference>
<evidence type="ECO:0000313" key="2">
    <source>
        <dbReference type="EMBL" id="AJT41840.1"/>
    </source>
</evidence>
<proteinExistence type="predicted"/>
<organism evidence="2 3">
    <name type="scientific">Psychromicrobium lacuslunae</name>
    <dbReference type="NCBI Taxonomy" id="1618207"/>
    <lineage>
        <taxon>Bacteria</taxon>
        <taxon>Bacillati</taxon>
        <taxon>Actinomycetota</taxon>
        <taxon>Actinomycetes</taxon>
        <taxon>Micrococcales</taxon>
        <taxon>Micrococcaceae</taxon>
        <taxon>Psychromicrobium</taxon>
    </lineage>
</organism>
<dbReference type="PATRIC" id="fig|1618207.4.peg.2133"/>
<dbReference type="KEGG" id="ari:UM93_10515"/>
<keyword evidence="1" id="KW-1133">Transmembrane helix</keyword>
<keyword evidence="3" id="KW-1185">Reference proteome</keyword>
<feature type="transmembrane region" description="Helical" evidence="1">
    <location>
        <begin position="29"/>
        <end position="51"/>
    </location>
</feature>
<gene>
    <name evidence="2" type="ORF">UM93_10515</name>
</gene>
<name>A0A0D4C098_9MICC</name>
<keyword evidence="1" id="KW-0472">Membrane</keyword>
<dbReference type="Proteomes" id="UP000061839">
    <property type="component" value="Chromosome"/>
</dbReference>
<dbReference type="AlphaFoldDB" id="A0A0D4C098"/>
<accession>A0A0D4C098</accession>
<sequence length="220" mass="23233">MAGYAWLGTHSGAAKRVEMGEAMRALRQGFLLIGLTMLTGSSLLGLSPLVANAAPSVTTRVAAFSAAPAKVYAGNSITLQAQVQRLAGKSWVKTGALNIGIWFDPDGAKPNALVRTVKTNASGYLKASQLPAVSGRWSLRLPATSSYKASISSQLYVQVLAAVAKPISKNSCPSWAPIKGNKQSHIYHLPGQRFYKATNPELCFATEAAAVKAGYRKAKV</sequence>
<dbReference type="OrthoDB" id="5196645at2"/>
<dbReference type="STRING" id="1618207.UM93_10515"/>
<reference evidence="2 3" key="1">
    <citation type="journal article" date="2015" name="Genome Announc.">
        <title>Complete Genome Sequencing of Protease-Producing Novel Arthrobacter sp. Strain IHBB 11108 Using PacBio Single-Molecule Real-Time Sequencing Technology.</title>
        <authorList>
            <person name="Kiran S."/>
            <person name="Swarnkar M.K."/>
            <person name="Pal M."/>
            <person name="Thakur R."/>
            <person name="Tewari R."/>
            <person name="Singh A.K."/>
            <person name="Gulati A."/>
        </authorList>
    </citation>
    <scope>NUCLEOTIDE SEQUENCE [LARGE SCALE GENOMIC DNA]</scope>
    <source>
        <strain evidence="2 3">IHBB 11108</strain>
    </source>
</reference>
<dbReference type="RefSeq" id="WP_045075465.1">
    <property type="nucleotide sequence ID" value="NZ_CP011005.1"/>
</dbReference>
<keyword evidence="1" id="KW-0812">Transmembrane</keyword>
<evidence type="ECO:0000313" key="3">
    <source>
        <dbReference type="Proteomes" id="UP000061839"/>
    </source>
</evidence>
<protein>
    <submittedName>
        <fullName evidence="2">Uncharacterized protein</fullName>
    </submittedName>
</protein>